<dbReference type="PANTHER" id="PTHR33356">
    <property type="entry name" value="TIP41-LIKE PROTEIN"/>
    <property type="match status" value="1"/>
</dbReference>
<name>A0A200Q9L8_MACCD</name>
<sequence length="224" mass="24858">MADFPPNLDDGELWLPSDILPKEVSSKFYPNFPSELTYMEELAQQLLLEQNQTNIKPPPNLAPNLKVRPPNRFCSIAPPRPELGLGFGGGTVLGHNLYVSGNGGSYFGSRPVYQYHAIKPVQTQVGNFVQARALVLQRQQNQVQNRFLPFQVNGSWKGGFVRESGGGTGVFLPRIGATTTYPRKKHSGKKGEEMIKQRGPVKKVAVGKEDQPPPEMGLPQEWTY</sequence>
<dbReference type="AlphaFoldDB" id="A0A200Q9L8"/>
<protein>
    <submittedName>
        <fullName evidence="2">Uncharacterized protein</fullName>
    </submittedName>
</protein>
<evidence type="ECO:0000313" key="3">
    <source>
        <dbReference type="Proteomes" id="UP000195402"/>
    </source>
</evidence>
<comment type="caution">
    <text evidence="2">The sequence shown here is derived from an EMBL/GenBank/DDBJ whole genome shotgun (WGS) entry which is preliminary data.</text>
</comment>
<dbReference type="InParanoid" id="A0A200Q9L8"/>
<evidence type="ECO:0000313" key="2">
    <source>
        <dbReference type="EMBL" id="OVA07134.1"/>
    </source>
</evidence>
<dbReference type="OrthoDB" id="1888697at2759"/>
<proteinExistence type="predicted"/>
<evidence type="ECO:0000256" key="1">
    <source>
        <dbReference type="SAM" id="MobiDB-lite"/>
    </source>
</evidence>
<dbReference type="PANTHER" id="PTHR33356:SF34">
    <property type="match status" value="1"/>
</dbReference>
<gene>
    <name evidence="2" type="ORF">BVC80_1289g53</name>
</gene>
<reference evidence="2 3" key="1">
    <citation type="journal article" date="2017" name="Mol. Plant">
        <title>The Genome of Medicinal Plant Macleaya cordata Provides New Insights into Benzylisoquinoline Alkaloids Metabolism.</title>
        <authorList>
            <person name="Liu X."/>
            <person name="Liu Y."/>
            <person name="Huang P."/>
            <person name="Ma Y."/>
            <person name="Qing Z."/>
            <person name="Tang Q."/>
            <person name="Cao H."/>
            <person name="Cheng P."/>
            <person name="Zheng Y."/>
            <person name="Yuan Z."/>
            <person name="Zhou Y."/>
            <person name="Liu J."/>
            <person name="Tang Z."/>
            <person name="Zhuo Y."/>
            <person name="Zhang Y."/>
            <person name="Yu L."/>
            <person name="Huang J."/>
            <person name="Yang P."/>
            <person name="Peng Q."/>
            <person name="Zhang J."/>
            <person name="Jiang W."/>
            <person name="Zhang Z."/>
            <person name="Lin K."/>
            <person name="Ro D.K."/>
            <person name="Chen X."/>
            <person name="Xiong X."/>
            <person name="Shang Y."/>
            <person name="Huang S."/>
            <person name="Zeng J."/>
        </authorList>
    </citation>
    <scope>NUCLEOTIDE SEQUENCE [LARGE SCALE GENOMIC DNA]</scope>
    <source>
        <strain evidence="3">cv. BLH2017</strain>
        <tissue evidence="2">Root</tissue>
    </source>
</reference>
<dbReference type="EMBL" id="MVGT01002634">
    <property type="protein sequence ID" value="OVA07134.1"/>
    <property type="molecule type" value="Genomic_DNA"/>
</dbReference>
<feature type="region of interest" description="Disordered" evidence="1">
    <location>
        <begin position="180"/>
        <end position="224"/>
    </location>
</feature>
<organism evidence="2 3">
    <name type="scientific">Macleaya cordata</name>
    <name type="common">Five-seeded plume-poppy</name>
    <name type="synonym">Bocconia cordata</name>
    <dbReference type="NCBI Taxonomy" id="56857"/>
    <lineage>
        <taxon>Eukaryota</taxon>
        <taxon>Viridiplantae</taxon>
        <taxon>Streptophyta</taxon>
        <taxon>Embryophyta</taxon>
        <taxon>Tracheophyta</taxon>
        <taxon>Spermatophyta</taxon>
        <taxon>Magnoliopsida</taxon>
        <taxon>Ranunculales</taxon>
        <taxon>Papaveraceae</taxon>
        <taxon>Papaveroideae</taxon>
        <taxon>Macleaya</taxon>
    </lineage>
</organism>
<dbReference type="Proteomes" id="UP000195402">
    <property type="component" value="Unassembled WGS sequence"/>
</dbReference>
<accession>A0A200Q9L8</accession>
<dbReference type="OMA" id="RPAERCC"/>
<keyword evidence="3" id="KW-1185">Reference proteome</keyword>